<evidence type="ECO:0000313" key="1">
    <source>
        <dbReference type="EMBL" id="ENV00908.1"/>
    </source>
</evidence>
<gene>
    <name evidence="1" type="ORF">F969_00085</name>
</gene>
<accession>N8X056</accession>
<dbReference type="Proteomes" id="UP000013070">
    <property type="component" value="Unassembled WGS sequence"/>
</dbReference>
<proteinExistence type="predicted"/>
<dbReference type="RefSeq" id="WP_004788323.1">
    <property type="nucleotide sequence ID" value="NZ_KB849415.1"/>
</dbReference>
<comment type="caution">
    <text evidence="1">The sequence shown here is derived from an EMBL/GenBank/DDBJ whole genome shotgun (WGS) entry which is preliminary data.</text>
</comment>
<name>N8X056_9GAMM</name>
<keyword evidence="2" id="KW-1185">Reference proteome</keyword>
<dbReference type="HOGENOM" id="CLU_2366508_0_0_6"/>
<evidence type="ECO:0000313" key="2">
    <source>
        <dbReference type="Proteomes" id="UP000013070"/>
    </source>
</evidence>
<dbReference type="AlphaFoldDB" id="N8X056"/>
<organism evidence="1 2">
    <name type="scientific">Acinetobacter variabilis</name>
    <dbReference type="NCBI Taxonomy" id="70346"/>
    <lineage>
        <taxon>Bacteria</taxon>
        <taxon>Pseudomonadati</taxon>
        <taxon>Pseudomonadota</taxon>
        <taxon>Gammaproteobacteria</taxon>
        <taxon>Moraxellales</taxon>
        <taxon>Moraxellaceae</taxon>
        <taxon>Acinetobacter</taxon>
    </lineage>
</organism>
<dbReference type="PATRIC" id="fig|1217710.3.peg.74"/>
<dbReference type="EMBL" id="APPE01000008">
    <property type="protein sequence ID" value="ENV00908.1"/>
    <property type="molecule type" value="Genomic_DNA"/>
</dbReference>
<sequence length="95" mass="11166">MELEERLKHLENLCHNNTQRRLLDTHYSGQLFNYLVQSGVVPANKLQQEIYRIGESIKDYHKQDPYICQITNEHTAQWLSHIEEPKEFLLSGGVS</sequence>
<protein>
    <submittedName>
        <fullName evidence="1">Uncharacterized protein</fullName>
    </submittedName>
</protein>
<reference evidence="1 2" key="1">
    <citation type="submission" date="2013-02" db="EMBL/GenBank/DDBJ databases">
        <title>The Genome Sequence of Acinetobacter sp. NIPH 899.</title>
        <authorList>
            <consortium name="The Broad Institute Genome Sequencing Platform"/>
            <consortium name="The Broad Institute Genome Sequencing Center for Infectious Disease"/>
            <person name="Cerqueira G."/>
            <person name="Feldgarden M."/>
            <person name="Courvalin P."/>
            <person name="Perichon B."/>
            <person name="Grillot-Courvalin C."/>
            <person name="Clermont D."/>
            <person name="Rocha E."/>
            <person name="Yoon E.-J."/>
            <person name="Nemec A."/>
            <person name="Walker B."/>
            <person name="Young S.K."/>
            <person name="Zeng Q."/>
            <person name="Gargeya S."/>
            <person name="Fitzgerald M."/>
            <person name="Haas B."/>
            <person name="Abouelleil A."/>
            <person name="Alvarado L."/>
            <person name="Arachchi H.M."/>
            <person name="Berlin A.M."/>
            <person name="Chapman S.B."/>
            <person name="Dewar J."/>
            <person name="Goldberg J."/>
            <person name="Griggs A."/>
            <person name="Gujja S."/>
            <person name="Hansen M."/>
            <person name="Howarth C."/>
            <person name="Imamovic A."/>
            <person name="Larimer J."/>
            <person name="McCowan C."/>
            <person name="Murphy C."/>
            <person name="Neiman D."/>
            <person name="Pearson M."/>
            <person name="Priest M."/>
            <person name="Roberts A."/>
            <person name="Saif S."/>
            <person name="Shea T."/>
            <person name="Sisk P."/>
            <person name="Sykes S."/>
            <person name="Wortman J."/>
            <person name="Nusbaum C."/>
            <person name="Birren B."/>
        </authorList>
    </citation>
    <scope>NUCLEOTIDE SEQUENCE [LARGE SCALE GENOMIC DNA]</scope>
    <source>
        <strain evidence="1 2">NIPH 899</strain>
    </source>
</reference>